<feature type="compositionally biased region" description="Basic and acidic residues" evidence="1">
    <location>
        <begin position="24"/>
        <end position="36"/>
    </location>
</feature>
<comment type="caution">
    <text evidence="2">The sequence shown here is derived from an EMBL/GenBank/DDBJ whole genome shotgun (WGS) entry which is preliminary data.</text>
</comment>
<name>X1E9A6_9ZZZZ</name>
<accession>X1E9A6</accession>
<dbReference type="EMBL" id="BART01031379">
    <property type="protein sequence ID" value="GAH13744.1"/>
    <property type="molecule type" value="Genomic_DNA"/>
</dbReference>
<reference evidence="2" key="1">
    <citation type="journal article" date="2014" name="Front. Microbiol.">
        <title>High frequency of phylogenetically diverse reductive dehalogenase-homologous genes in deep subseafloor sedimentary metagenomes.</title>
        <authorList>
            <person name="Kawai M."/>
            <person name="Futagami T."/>
            <person name="Toyoda A."/>
            <person name="Takaki Y."/>
            <person name="Nishi S."/>
            <person name="Hori S."/>
            <person name="Arai W."/>
            <person name="Tsubouchi T."/>
            <person name="Morono Y."/>
            <person name="Uchiyama I."/>
            <person name="Ito T."/>
            <person name="Fujiyama A."/>
            <person name="Inagaki F."/>
            <person name="Takami H."/>
        </authorList>
    </citation>
    <scope>NUCLEOTIDE SEQUENCE</scope>
    <source>
        <strain evidence="2">Expedition CK06-06</strain>
    </source>
</reference>
<proteinExistence type="predicted"/>
<feature type="region of interest" description="Disordered" evidence="1">
    <location>
        <begin position="1"/>
        <end position="64"/>
    </location>
</feature>
<dbReference type="AlphaFoldDB" id="X1E9A6"/>
<organism evidence="2">
    <name type="scientific">marine sediment metagenome</name>
    <dbReference type="NCBI Taxonomy" id="412755"/>
    <lineage>
        <taxon>unclassified sequences</taxon>
        <taxon>metagenomes</taxon>
        <taxon>ecological metagenomes</taxon>
    </lineage>
</organism>
<feature type="compositionally biased region" description="Acidic residues" evidence="1">
    <location>
        <begin position="40"/>
        <end position="54"/>
    </location>
</feature>
<evidence type="ECO:0000313" key="2">
    <source>
        <dbReference type="EMBL" id="GAH13744.1"/>
    </source>
</evidence>
<evidence type="ECO:0000256" key="1">
    <source>
        <dbReference type="SAM" id="MobiDB-lite"/>
    </source>
</evidence>
<protein>
    <submittedName>
        <fullName evidence="2">Uncharacterized protein</fullName>
    </submittedName>
</protein>
<sequence length="99" mass="11386">MTQESEELEKTKQPDPPQVVEEELQGKHPAESKREASSPVEDDIGEEDFVDPFEDDRPGYRSQGSRKRIGIFCFSCNRREGQYLSQSKPMVLRVPDRSD</sequence>
<gene>
    <name evidence="2" type="ORF">S01H4_54514</name>
</gene>
<feature type="non-terminal residue" evidence="2">
    <location>
        <position position="99"/>
    </location>
</feature>